<keyword evidence="3" id="KW-1185">Reference proteome</keyword>
<organism evidence="2 3">
    <name type="scientific">Potamilus streckersoni</name>
    <dbReference type="NCBI Taxonomy" id="2493646"/>
    <lineage>
        <taxon>Eukaryota</taxon>
        <taxon>Metazoa</taxon>
        <taxon>Spiralia</taxon>
        <taxon>Lophotrochozoa</taxon>
        <taxon>Mollusca</taxon>
        <taxon>Bivalvia</taxon>
        <taxon>Autobranchia</taxon>
        <taxon>Heteroconchia</taxon>
        <taxon>Palaeoheterodonta</taxon>
        <taxon>Unionida</taxon>
        <taxon>Unionoidea</taxon>
        <taxon>Unionidae</taxon>
        <taxon>Ambleminae</taxon>
        <taxon>Lampsilini</taxon>
        <taxon>Potamilus</taxon>
    </lineage>
</organism>
<reference evidence="2" key="1">
    <citation type="journal article" date="2021" name="Genome Biol. Evol.">
        <title>A High-Quality Reference Genome for a Parasitic Bivalve with Doubly Uniparental Inheritance (Bivalvia: Unionida).</title>
        <authorList>
            <person name="Smith C.H."/>
        </authorList>
    </citation>
    <scope>NUCLEOTIDE SEQUENCE</scope>
    <source>
        <strain evidence="2">CHS0354</strain>
    </source>
</reference>
<dbReference type="AlphaFoldDB" id="A0AAE0TBT4"/>
<feature type="non-terminal residue" evidence="2">
    <location>
        <position position="82"/>
    </location>
</feature>
<name>A0AAE0TBT4_9BIVA</name>
<reference evidence="2" key="2">
    <citation type="journal article" date="2021" name="Genome Biol. Evol.">
        <title>Developing a high-quality reference genome for a parasitic bivalve with doubly uniparental inheritance (Bivalvia: Unionida).</title>
        <authorList>
            <person name="Smith C.H."/>
        </authorList>
    </citation>
    <scope>NUCLEOTIDE SEQUENCE</scope>
    <source>
        <strain evidence="2">CHS0354</strain>
        <tissue evidence="2">Mantle</tissue>
    </source>
</reference>
<evidence type="ECO:0000313" key="3">
    <source>
        <dbReference type="Proteomes" id="UP001195483"/>
    </source>
</evidence>
<dbReference type="EMBL" id="JAEAOA010002063">
    <property type="protein sequence ID" value="KAK3607431.1"/>
    <property type="molecule type" value="Genomic_DNA"/>
</dbReference>
<feature type="region of interest" description="Disordered" evidence="1">
    <location>
        <begin position="1"/>
        <end position="29"/>
    </location>
</feature>
<proteinExistence type="predicted"/>
<comment type="caution">
    <text evidence="2">The sequence shown here is derived from an EMBL/GenBank/DDBJ whole genome shotgun (WGS) entry which is preliminary data.</text>
</comment>
<gene>
    <name evidence="2" type="ORF">CHS0354_035126</name>
</gene>
<evidence type="ECO:0000256" key="1">
    <source>
        <dbReference type="SAM" id="MobiDB-lite"/>
    </source>
</evidence>
<dbReference type="Proteomes" id="UP001195483">
    <property type="component" value="Unassembled WGS sequence"/>
</dbReference>
<protein>
    <submittedName>
        <fullName evidence="2">Uncharacterized protein</fullName>
    </submittedName>
</protein>
<sequence>MENCPAFGTTVLDENNKSQPNGQGQHRRHWARTTHATQYISQTLCLIVNVTDVISNCVVEKVKHCCQKLRQKNMQVVVGRTT</sequence>
<accession>A0AAE0TBT4</accession>
<evidence type="ECO:0000313" key="2">
    <source>
        <dbReference type="EMBL" id="KAK3607431.1"/>
    </source>
</evidence>
<reference evidence="2" key="3">
    <citation type="submission" date="2023-05" db="EMBL/GenBank/DDBJ databases">
        <authorList>
            <person name="Smith C.H."/>
        </authorList>
    </citation>
    <scope>NUCLEOTIDE SEQUENCE</scope>
    <source>
        <strain evidence="2">CHS0354</strain>
        <tissue evidence="2">Mantle</tissue>
    </source>
</reference>